<dbReference type="GO" id="GO:0051213">
    <property type="term" value="F:dioxygenase activity"/>
    <property type="evidence" value="ECO:0007669"/>
    <property type="project" value="UniProtKB-KW"/>
</dbReference>
<accession>A0A1I5M418</accession>
<dbReference type="InterPro" id="IPR037523">
    <property type="entry name" value="VOC_core"/>
</dbReference>
<sequence>MVLQKLSPILWTKNLQETILFYESILGFTCCNNFPNFASLSRDHVEIMIIEPTPEPEDCENPLNNQEAFFPKPKLTGSIYIFSDNVDELWEKVKDKAIIKSDIADRAYWMRDFSILDNNGYELVFGQDISSQQKV</sequence>
<dbReference type="PROSITE" id="PS51819">
    <property type="entry name" value="VOC"/>
    <property type="match status" value="1"/>
</dbReference>
<feature type="domain" description="VOC" evidence="1">
    <location>
        <begin position="4"/>
        <end position="128"/>
    </location>
</feature>
<reference evidence="2 3" key="1">
    <citation type="submission" date="2016-10" db="EMBL/GenBank/DDBJ databases">
        <authorList>
            <person name="de Groot N.N."/>
        </authorList>
    </citation>
    <scope>NUCLEOTIDE SEQUENCE [LARGE SCALE GENOMIC DNA]</scope>
    <source>
        <strain evidence="3">E92,LMG 26720,CCM 7988</strain>
    </source>
</reference>
<dbReference type="EMBL" id="FOXH01000001">
    <property type="protein sequence ID" value="SFP04312.1"/>
    <property type="molecule type" value="Genomic_DNA"/>
</dbReference>
<evidence type="ECO:0000313" key="2">
    <source>
        <dbReference type="EMBL" id="SFP04312.1"/>
    </source>
</evidence>
<keyword evidence="2" id="KW-0223">Dioxygenase</keyword>
<keyword evidence="3" id="KW-1185">Reference proteome</keyword>
<evidence type="ECO:0000313" key="3">
    <source>
        <dbReference type="Proteomes" id="UP000199306"/>
    </source>
</evidence>
<gene>
    <name evidence="2" type="ORF">SAMN04515674_101120</name>
</gene>
<evidence type="ECO:0000259" key="1">
    <source>
        <dbReference type="PROSITE" id="PS51819"/>
    </source>
</evidence>
<dbReference type="Pfam" id="PF00903">
    <property type="entry name" value="Glyoxalase"/>
    <property type="match status" value="1"/>
</dbReference>
<protein>
    <submittedName>
        <fullName evidence="2">Glyoxalase/Bleomycin resistance protein/Dioxygenase superfamily protein</fullName>
    </submittedName>
</protein>
<name>A0A1I5M418_9BACT</name>
<dbReference type="InterPro" id="IPR004360">
    <property type="entry name" value="Glyas_Fos-R_dOase_dom"/>
</dbReference>
<dbReference type="Gene3D" id="3.10.180.10">
    <property type="entry name" value="2,3-Dihydroxybiphenyl 1,2-Dioxygenase, domain 1"/>
    <property type="match status" value="1"/>
</dbReference>
<dbReference type="RefSeq" id="WP_092010556.1">
    <property type="nucleotide sequence ID" value="NZ_JBHUFO010000032.1"/>
</dbReference>
<proteinExistence type="predicted"/>
<dbReference type="SUPFAM" id="SSF54593">
    <property type="entry name" value="Glyoxalase/Bleomycin resistance protein/Dihydroxybiphenyl dioxygenase"/>
    <property type="match status" value="1"/>
</dbReference>
<dbReference type="STRING" id="1079859.SAMN04515674_101120"/>
<dbReference type="Proteomes" id="UP000199306">
    <property type="component" value="Unassembled WGS sequence"/>
</dbReference>
<dbReference type="InterPro" id="IPR029068">
    <property type="entry name" value="Glyas_Bleomycin-R_OHBP_Dase"/>
</dbReference>
<dbReference type="AlphaFoldDB" id="A0A1I5M418"/>
<organism evidence="2 3">
    <name type="scientific">Pseudarcicella hirudinis</name>
    <dbReference type="NCBI Taxonomy" id="1079859"/>
    <lineage>
        <taxon>Bacteria</taxon>
        <taxon>Pseudomonadati</taxon>
        <taxon>Bacteroidota</taxon>
        <taxon>Cytophagia</taxon>
        <taxon>Cytophagales</taxon>
        <taxon>Flectobacillaceae</taxon>
        <taxon>Pseudarcicella</taxon>
    </lineage>
</organism>
<keyword evidence="2" id="KW-0560">Oxidoreductase</keyword>
<dbReference type="OrthoDB" id="9796521at2"/>